<dbReference type="EMBL" id="JAWQEG010006991">
    <property type="protein sequence ID" value="KAK3853359.1"/>
    <property type="molecule type" value="Genomic_DNA"/>
</dbReference>
<proteinExistence type="predicted"/>
<accession>A0AAE1BPV3</accession>
<comment type="caution">
    <text evidence="1">The sequence shown here is derived from an EMBL/GenBank/DDBJ whole genome shotgun (WGS) entry which is preliminary data.</text>
</comment>
<dbReference type="AlphaFoldDB" id="A0AAE1BPV3"/>
<keyword evidence="2" id="KW-1185">Reference proteome</keyword>
<organism evidence="1 2">
    <name type="scientific">Petrolisthes cinctipes</name>
    <name type="common">Flat porcelain crab</name>
    <dbReference type="NCBI Taxonomy" id="88211"/>
    <lineage>
        <taxon>Eukaryota</taxon>
        <taxon>Metazoa</taxon>
        <taxon>Ecdysozoa</taxon>
        <taxon>Arthropoda</taxon>
        <taxon>Crustacea</taxon>
        <taxon>Multicrustacea</taxon>
        <taxon>Malacostraca</taxon>
        <taxon>Eumalacostraca</taxon>
        <taxon>Eucarida</taxon>
        <taxon>Decapoda</taxon>
        <taxon>Pleocyemata</taxon>
        <taxon>Anomura</taxon>
        <taxon>Galatheoidea</taxon>
        <taxon>Porcellanidae</taxon>
        <taxon>Petrolisthes</taxon>
    </lineage>
</organism>
<reference evidence="1" key="1">
    <citation type="submission" date="2023-10" db="EMBL/GenBank/DDBJ databases">
        <title>Genome assemblies of two species of porcelain crab, Petrolisthes cinctipes and Petrolisthes manimaculis (Anomura: Porcellanidae).</title>
        <authorList>
            <person name="Angst P."/>
        </authorList>
    </citation>
    <scope>NUCLEOTIDE SEQUENCE</scope>
    <source>
        <strain evidence="1">PB745_01</strain>
        <tissue evidence="1">Gill</tissue>
    </source>
</reference>
<sequence length="69" mass="7589">METNQYLLFVDIKKGDLHRHYPANSKHQSLHVEGGPTGDGVSFALPSRGRTFLLSGRLGSVLRLGRMAP</sequence>
<evidence type="ECO:0000313" key="1">
    <source>
        <dbReference type="EMBL" id="KAK3853359.1"/>
    </source>
</evidence>
<gene>
    <name evidence="1" type="ORF">Pcinc_040099</name>
</gene>
<protein>
    <submittedName>
        <fullName evidence="1">Uncharacterized protein</fullName>
    </submittedName>
</protein>
<evidence type="ECO:0000313" key="2">
    <source>
        <dbReference type="Proteomes" id="UP001286313"/>
    </source>
</evidence>
<dbReference type="Proteomes" id="UP001286313">
    <property type="component" value="Unassembled WGS sequence"/>
</dbReference>
<name>A0AAE1BPV3_PETCI</name>